<organism evidence="1 2">
    <name type="scientific">Crossiella equi</name>
    <dbReference type="NCBI Taxonomy" id="130796"/>
    <lineage>
        <taxon>Bacteria</taxon>
        <taxon>Bacillati</taxon>
        <taxon>Actinomycetota</taxon>
        <taxon>Actinomycetes</taxon>
        <taxon>Pseudonocardiales</taxon>
        <taxon>Pseudonocardiaceae</taxon>
        <taxon>Crossiella</taxon>
    </lineage>
</organism>
<dbReference type="CDD" id="cd08861">
    <property type="entry name" value="OtcD1_ARO-CYC_like"/>
    <property type="match status" value="1"/>
</dbReference>
<dbReference type="InterPro" id="IPR019587">
    <property type="entry name" value="Polyketide_cyclase/dehydratase"/>
</dbReference>
<evidence type="ECO:0000313" key="2">
    <source>
        <dbReference type="Proteomes" id="UP001519363"/>
    </source>
</evidence>
<dbReference type="GO" id="GO:0016829">
    <property type="term" value="F:lyase activity"/>
    <property type="evidence" value="ECO:0007669"/>
    <property type="project" value="UniProtKB-KW"/>
</dbReference>
<dbReference type="Pfam" id="PF10604">
    <property type="entry name" value="Polyketide_cyc2"/>
    <property type="match status" value="2"/>
</dbReference>
<dbReference type="InterPro" id="IPR023393">
    <property type="entry name" value="START-like_dom_sf"/>
</dbReference>
<name>A0ABS5A726_9PSEU</name>
<dbReference type="Gene3D" id="3.30.530.20">
    <property type="match status" value="2"/>
</dbReference>
<gene>
    <name evidence="1" type="ORF">JOF53_001274</name>
</gene>
<protein>
    <submittedName>
        <fullName evidence="1">Aromatase</fullName>
        <ecNumber evidence="1">4.2.1.-</ecNumber>
    </submittedName>
</protein>
<dbReference type="EC" id="4.2.1.-" evidence="1"/>
<evidence type="ECO:0000313" key="1">
    <source>
        <dbReference type="EMBL" id="MBP2472402.1"/>
    </source>
</evidence>
<dbReference type="EMBL" id="JAGIOO010000001">
    <property type="protein sequence ID" value="MBP2472402.1"/>
    <property type="molecule type" value="Genomic_DNA"/>
</dbReference>
<dbReference type="RefSeq" id="WP_086787872.1">
    <property type="nucleotide sequence ID" value="NZ_JAGIOO010000001.1"/>
</dbReference>
<keyword evidence="1" id="KW-0456">Lyase</keyword>
<reference evidence="1 2" key="1">
    <citation type="submission" date="2021-03" db="EMBL/GenBank/DDBJ databases">
        <title>Sequencing the genomes of 1000 actinobacteria strains.</title>
        <authorList>
            <person name="Klenk H.-P."/>
        </authorList>
    </citation>
    <scope>NUCLEOTIDE SEQUENCE [LARGE SCALE GENOMIC DNA]</scope>
    <source>
        <strain evidence="1 2">DSM 44580</strain>
    </source>
</reference>
<proteinExistence type="predicted"/>
<sequence length="307" mass="34312">MMTSTREVTHETVVTASPGQVFALLADVRNWPRLFPPTVHVEWLEGTATRERVRFWATVDGELRTWTSLRTLDPAARRITFRDETPAHPVAELGGAWHVEERADGTCAVRLEHDFRPLDDGPAELARVSRAVDVRSRAELAALRLTLESASAPELTAGFAHSLRIRGQVREVYEFVRRSELWPERLPHVLSATLTEPLPGVQSLTTETRLRDGSVRTTHSYRVCLGPDTIAYKQTVLPDGLAHHTGRWHFGQDGEEVVATVHHTVVFDDGALPPGLTPPEARERVRRDLGDHGLTTLHRAKAQVEGR</sequence>
<dbReference type="SUPFAM" id="SSF55961">
    <property type="entry name" value="Bet v1-like"/>
    <property type="match status" value="2"/>
</dbReference>
<comment type="caution">
    <text evidence="1">The sequence shown here is derived from an EMBL/GenBank/DDBJ whole genome shotgun (WGS) entry which is preliminary data.</text>
</comment>
<dbReference type="Proteomes" id="UP001519363">
    <property type="component" value="Unassembled WGS sequence"/>
</dbReference>
<accession>A0ABS5A726</accession>
<keyword evidence="2" id="KW-1185">Reference proteome</keyword>